<organism evidence="3 4">
    <name type="scientific">Cryobacterium glaciale</name>
    <dbReference type="NCBI Taxonomy" id="1259145"/>
    <lineage>
        <taxon>Bacteria</taxon>
        <taxon>Bacillati</taxon>
        <taxon>Actinomycetota</taxon>
        <taxon>Actinomycetes</taxon>
        <taxon>Micrococcales</taxon>
        <taxon>Microbacteriaceae</taxon>
        <taxon>Cryobacterium</taxon>
    </lineage>
</organism>
<reference evidence="3 4" key="1">
    <citation type="submission" date="2019-03" db="EMBL/GenBank/DDBJ databases">
        <title>Genomics of glacier-inhabiting Cryobacterium strains.</title>
        <authorList>
            <person name="Liu Q."/>
            <person name="Xin Y.-H."/>
        </authorList>
    </citation>
    <scope>NUCLEOTIDE SEQUENCE [LARGE SCALE GENOMIC DNA]</scope>
    <source>
        <strain evidence="3 4">HLT2-23</strain>
    </source>
</reference>
<dbReference type="InterPro" id="IPR004360">
    <property type="entry name" value="Glyas_Fos-R_dOase_dom"/>
</dbReference>
<evidence type="ECO:0000256" key="1">
    <source>
        <dbReference type="SAM" id="MobiDB-lite"/>
    </source>
</evidence>
<sequence>MRCHRAPTVLGSGQSEERDPLPVRTESQLGEPCWIDLETRDPARSIAFYGAFLGWRAVDTGADSGRYTMFFHGDAAVAGLTIQDPSGGNRDFWTTFLASDNVDETVQAANAAGATVFAPPQTIGDQGRLAVLTDPAGAAVGIWEAGFFAGFGADNEIGTPVWHELITRDFPAAIAFYEQVFGWTPIPLSDTTDFRYSTFGHDESMTGGVCNADAMLPEGVPSHWQVYIGVANVRAAAARVPELGGTVLREPWDSDFGTFAQIADATGAAFLLGQVQPEVS</sequence>
<dbReference type="Gene3D" id="3.10.180.10">
    <property type="entry name" value="2,3-Dihydroxybiphenyl 1,2-Dioxygenase, domain 1"/>
    <property type="match status" value="2"/>
</dbReference>
<dbReference type="PANTHER" id="PTHR33993">
    <property type="entry name" value="GLYOXALASE-RELATED"/>
    <property type="match status" value="1"/>
</dbReference>
<evidence type="ECO:0000313" key="4">
    <source>
        <dbReference type="Proteomes" id="UP000298173"/>
    </source>
</evidence>
<dbReference type="InterPro" id="IPR052164">
    <property type="entry name" value="Anthracycline_SecMetBiosynth"/>
</dbReference>
<accession>A0A4R8UVP4</accession>
<keyword evidence="4" id="KW-1185">Reference proteome</keyword>
<dbReference type="PROSITE" id="PS51819">
    <property type="entry name" value="VOC"/>
    <property type="match status" value="2"/>
</dbReference>
<evidence type="ECO:0000313" key="3">
    <source>
        <dbReference type="EMBL" id="TFB71398.1"/>
    </source>
</evidence>
<dbReference type="RefSeq" id="WP_134503912.1">
    <property type="nucleotide sequence ID" value="NZ_SOEY01000028.1"/>
</dbReference>
<dbReference type="Proteomes" id="UP000298173">
    <property type="component" value="Unassembled WGS sequence"/>
</dbReference>
<dbReference type="SUPFAM" id="SSF54593">
    <property type="entry name" value="Glyoxalase/Bleomycin resistance protein/Dihydroxybiphenyl dioxygenase"/>
    <property type="match status" value="2"/>
</dbReference>
<feature type="domain" description="VOC" evidence="2">
    <location>
        <begin position="31"/>
        <end position="145"/>
    </location>
</feature>
<dbReference type="CDD" id="cd07247">
    <property type="entry name" value="SgaA_N_like"/>
    <property type="match status" value="2"/>
</dbReference>
<name>A0A4R8UVP4_9MICO</name>
<feature type="region of interest" description="Disordered" evidence="1">
    <location>
        <begin position="1"/>
        <end position="26"/>
    </location>
</feature>
<feature type="domain" description="VOC" evidence="2">
    <location>
        <begin position="159"/>
        <end position="275"/>
    </location>
</feature>
<dbReference type="InterPro" id="IPR037523">
    <property type="entry name" value="VOC_core"/>
</dbReference>
<dbReference type="EMBL" id="SOEY01000028">
    <property type="protein sequence ID" value="TFB71398.1"/>
    <property type="molecule type" value="Genomic_DNA"/>
</dbReference>
<evidence type="ECO:0000259" key="2">
    <source>
        <dbReference type="PROSITE" id="PS51819"/>
    </source>
</evidence>
<dbReference type="AlphaFoldDB" id="A0A4R8UVP4"/>
<comment type="caution">
    <text evidence="3">The sequence shown here is derived from an EMBL/GenBank/DDBJ whole genome shotgun (WGS) entry which is preliminary data.</text>
</comment>
<protein>
    <submittedName>
        <fullName evidence="3">VOC family protein</fullName>
    </submittedName>
</protein>
<dbReference type="InterPro" id="IPR029068">
    <property type="entry name" value="Glyas_Bleomycin-R_OHBP_Dase"/>
</dbReference>
<dbReference type="Pfam" id="PF00903">
    <property type="entry name" value="Glyoxalase"/>
    <property type="match status" value="2"/>
</dbReference>
<proteinExistence type="predicted"/>
<dbReference type="PANTHER" id="PTHR33993:SF14">
    <property type="entry name" value="GB|AAF24581.1"/>
    <property type="match status" value="1"/>
</dbReference>
<gene>
    <name evidence="3" type="ORF">E3O06_13790</name>
</gene>
<dbReference type="OrthoDB" id="9793039at2"/>